<proteinExistence type="predicted"/>
<feature type="compositionally biased region" description="Basic and acidic residues" evidence="1">
    <location>
        <begin position="341"/>
        <end position="352"/>
    </location>
</feature>
<evidence type="ECO:0000313" key="3">
    <source>
        <dbReference type="EMBL" id="TQM44950.1"/>
    </source>
</evidence>
<dbReference type="Pfam" id="PF12902">
    <property type="entry name" value="Ferritin-like"/>
    <property type="match status" value="1"/>
</dbReference>
<evidence type="ECO:0000313" key="4">
    <source>
        <dbReference type="Proteomes" id="UP000319818"/>
    </source>
</evidence>
<name>A0A543GFU0_9PSEU</name>
<dbReference type="AlphaFoldDB" id="A0A543GFU0"/>
<reference evidence="3 4" key="1">
    <citation type="submission" date="2019-06" db="EMBL/GenBank/DDBJ databases">
        <title>Sequencing the genomes of 1000 actinobacteria strains.</title>
        <authorList>
            <person name="Klenk H.-P."/>
        </authorList>
    </citation>
    <scope>NUCLEOTIDE SEQUENCE [LARGE SCALE GENOMIC DNA]</scope>
    <source>
        <strain evidence="3 4">DSM 45511</strain>
    </source>
</reference>
<feature type="domain" description="Iminophenyl-pyruvate dimer synthase" evidence="2">
    <location>
        <begin position="18"/>
        <end position="231"/>
    </location>
</feature>
<evidence type="ECO:0000256" key="1">
    <source>
        <dbReference type="SAM" id="MobiDB-lite"/>
    </source>
</evidence>
<protein>
    <submittedName>
        <fullName evidence="3">Ferritin-like protein</fullName>
    </submittedName>
</protein>
<keyword evidence="4" id="KW-1185">Reference proteome</keyword>
<dbReference type="Gene3D" id="1.20.1260.10">
    <property type="match status" value="1"/>
</dbReference>
<dbReference type="PANTHER" id="PTHR34400:SF4">
    <property type="entry name" value="MEMBRANE PROTEIN"/>
    <property type="match status" value="1"/>
</dbReference>
<feature type="region of interest" description="Disordered" evidence="1">
    <location>
        <begin position="258"/>
        <end position="278"/>
    </location>
</feature>
<dbReference type="InterPro" id="IPR012347">
    <property type="entry name" value="Ferritin-like"/>
</dbReference>
<feature type="region of interest" description="Disordered" evidence="1">
    <location>
        <begin position="326"/>
        <end position="352"/>
    </location>
</feature>
<organism evidence="3 4">
    <name type="scientific">Pseudonocardia cypriaca</name>
    <dbReference type="NCBI Taxonomy" id="882449"/>
    <lineage>
        <taxon>Bacteria</taxon>
        <taxon>Bacillati</taxon>
        <taxon>Actinomycetota</taxon>
        <taxon>Actinomycetes</taxon>
        <taxon>Pseudonocardiales</taxon>
        <taxon>Pseudonocardiaceae</taxon>
        <taxon>Pseudonocardia</taxon>
    </lineage>
</organism>
<dbReference type="RefSeq" id="WP_142100177.1">
    <property type="nucleotide sequence ID" value="NZ_VFPH01000001.1"/>
</dbReference>
<dbReference type="EMBL" id="VFPH01000001">
    <property type="protein sequence ID" value="TQM44950.1"/>
    <property type="molecule type" value="Genomic_DNA"/>
</dbReference>
<accession>A0A543GFU0</accession>
<comment type="caution">
    <text evidence="3">The sequence shown here is derived from an EMBL/GenBank/DDBJ whole genome shotgun (WGS) entry which is preliminary data.</text>
</comment>
<dbReference type="OrthoDB" id="9800162at2"/>
<gene>
    <name evidence="3" type="ORF">FB388_2339</name>
</gene>
<dbReference type="Proteomes" id="UP000319818">
    <property type="component" value="Unassembled WGS sequence"/>
</dbReference>
<dbReference type="PANTHER" id="PTHR34400">
    <property type="match status" value="1"/>
</dbReference>
<sequence>MTLSTTGICTLDELRTHLQWALELEHSTLPPYLCALYSLDPDRNAEAAQVVGSVFAEEMLHLLLAANLVNAVGADPVLDAPHLLPSYPHPLPHSDGSVQVGLGPFGPEALDLFLRIEQPARVDGPAQADGYATIGQFYTAIENGLREMCATLGEEAVFSGDPARQISDVHFRRGGGRVIAVVDLASALDALGEIVEQGEGATRTEVWDGDRDVVHPDRDEVAHYYRFVELKEGRRFQAGDTPRSGPTGEALVVDLDGIAPMRPNPRTTDHAPGSPVRQAQEEFNRTYCLLLQQLEEACTGSPSRLGAAVGTMYAVREQALALLRMPDGNGGSTAGPTFEWVPRDRRSASTHG</sequence>
<evidence type="ECO:0000259" key="2">
    <source>
        <dbReference type="Pfam" id="PF12902"/>
    </source>
</evidence>
<dbReference type="InterPro" id="IPR026820">
    <property type="entry name" value="VioB/RebD_dom"/>
</dbReference>